<dbReference type="HOGENOM" id="CLU_027853_7_1_11"/>
<gene>
    <name evidence="6" type="ordered locus">MAV_1888</name>
</gene>
<dbReference type="AlphaFoldDB" id="A0A0H2ZTZ5"/>
<dbReference type="Pfam" id="PF00296">
    <property type="entry name" value="Bac_luciferase"/>
    <property type="match status" value="1"/>
</dbReference>
<proteinExistence type="predicted"/>
<organism evidence="6 7">
    <name type="scientific">Mycobacterium avium (strain 104)</name>
    <dbReference type="NCBI Taxonomy" id="243243"/>
    <lineage>
        <taxon>Bacteria</taxon>
        <taxon>Bacillati</taxon>
        <taxon>Actinomycetota</taxon>
        <taxon>Actinomycetes</taxon>
        <taxon>Mycobacteriales</taxon>
        <taxon>Mycobacteriaceae</taxon>
        <taxon>Mycobacterium</taxon>
        <taxon>Mycobacterium avium complex (MAC)</taxon>
    </lineage>
</organism>
<accession>A0A0H2ZTZ5</accession>
<dbReference type="InterPro" id="IPR050172">
    <property type="entry name" value="SsuD_RutA_monooxygenase"/>
</dbReference>
<dbReference type="InterPro" id="IPR036661">
    <property type="entry name" value="Luciferase-like_sf"/>
</dbReference>
<evidence type="ECO:0000256" key="2">
    <source>
        <dbReference type="ARBA" id="ARBA00022643"/>
    </source>
</evidence>
<evidence type="ECO:0000259" key="5">
    <source>
        <dbReference type="Pfam" id="PF00296"/>
    </source>
</evidence>
<feature type="domain" description="Luciferase-like" evidence="5">
    <location>
        <begin position="24"/>
        <end position="245"/>
    </location>
</feature>
<evidence type="ECO:0000313" key="6">
    <source>
        <dbReference type="EMBL" id="ABK65134.1"/>
    </source>
</evidence>
<keyword evidence="1" id="KW-0285">Flavoprotein</keyword>
<dbReference type="NCBIfam" id="TIGR03619">
    <property type="entry name" value="F420_Rv2161c"/>
    <property type="match status" value="1"/>
</dbReference>
<dbReference type="PANTHER" id="PTHR42847:SF4">
    <property type="entry name" value="ALKANESULFONATE MONOOXYGENASE-RELATED"/>
    <property type="match status" value="1"/>
</dbReference>
<dbReference type="PANTHER" id="PTHR42847">
    <property type="entry name" value="ALKANESULFONATE MONOOXYGENASE"/>
    <property type="match status" value="1"/>
</dbReference>
<sequence length="400" mass="43202">MNLQYNLMFPMRAVKHWQRWSEGASLGEVAKVVENAGFHGFSMSEHPFPDKDWLAHGGHHAFDPFVSLSFAAAATTRLRLMTYILVSGYRSPYLTAKAAASFDLLSGGRFTLGTGAGYLKPEFEALGADFHRRGALLDEAIAAWKATWAGDEHHGPEFGVAGHLALPLPVTAGGPPIWIGGNSKAARRRVVETANGWIPMGQSGEMATITRTPPLEDIARLASLISEVNKQRAERGRDAADVSFVPFEADKLVSGDCGDFIESVKPRLAEYAEAGVTWITVEPASRTFSDFRADVELMATELVEAPWVSRRLGLLDSDQGLVGPVCIVERGFELRGWDVAEVAVQAAGVVPVDPTEGGEFYVLDGLPRSASSRPVDQLGLVVTVDCLRESVIETISNGPN</sequence>
<evidence type="ECO:0000256" key="1">
    <source>
        <dbReference type="ARBA" id="ARBA00022630"/>
    </source>
</evidence>
<dbReference type="GO" id="GO:0046306">
    <property type="term" value="P:alkanesulfonate catabolic process"/>
    <property type="evidence" value="ECO:0007669"/>
    <property type="project" value="TreeGrafter"/>
</dbReference>
<keyword evidence="4" id="KW-0503">Monooxygenase</keyword>
<keyword evidence="3" id="KW-0560">Oxidoreductase</keyword>
<evidence type="ECO:0000256" key="3">
    <source>
        <dbReference type="ARBA" id="ARBA00023002"/>
    </source>
</evidence>
<dbReference type="InterPro" id="IPR019921">
    <property type="entry name" value="Lucif-like_OxRdtase_Rv2161c"/>
</dbReference>
<dbReference type="Proteomes" id="UP000001574">
    <property type="component" value="Chromosome"/>
</dbReference>
<dbReference type="Gene3D" id="3.20.20.30">
    <property type="entry name" value="Luciferase-like domain"/>
    <property type="match status" value="1"/>
</dbReference>
<keyword evidence="2" id="KW-0288">FMN</keyword>
<protein>
    <recommendedName>
        <fullName evidence="5">Luciferase-like domain-containing protein</fullName>
    </recommendedName>
</protein>
<evidence type="ECO:0000313" key="7">
    <source>
        <dbReference type="Proteomes" id="UP000001574"/>
    </source>
</evidence>
<dbReference type="EMBL" id="CP000479">
    <property type="protein sequence ID" value="ABK65134.1"/>
    <property type="molecule type" value="Genomic_DNA"/>
</dbReference>
<dbReference type="GO" id="GO:0008726">
    <property type="term" value="F:alkanesulfonate monooxygenase activity"/>
    <property type="evidence" value="ECO:0007669"/>
    <property type="project" value="TreeGrafter"/>
</dbReference>
<evidence type="ECO:0000256" key="4">
    <source>
        <dbReference type="ARBA" id="ARBA00023033"/>
    </source>
</evidence>
<name>A0A0H2ZTZ5_MYCA1</name>
<dbReference type="SUPFAM" id="SSF51679">
    <property type="entry name" value="Bacterial luciferase-like"/>
    <property type="match status" value="1"/>
</dbReference>
<reference evidence="6 7" key="1">
    <citation type="submission" date="2006-10" db="EMBL/GenBank/DDBJ databases">
        <authorList>
            <person name="Fleischmann R.D."/>
            <person name="Dodson R.J."/>
            <person name="Haft D.H."/>
            <person name="Merkel J.S."/>
            <person name="Nelson W.C."/>
            <person name="Fraser C.M."/>
        </authorList>
    </citation>
    <scope>NUCLEOTIDE SEQUENCE [LARGE SCALE GENOMIC DNA]</scope>
    <source>
        <strain evidence="6 7">104</strain>
    </source>
</reference>
<dbReference type="InterPro" id="IPR011251">
    <property type="entry name" value="Luciferase-like_dom"/>
</dbReference>
<dbReference type="KEGG" id="mav:MAV_1888"/>